<keyword evidence="3" id="KW-0687">Ribonucleoprotein</keyword>
<evidence type="ECO:0000313" key="4">
    <source>
        <dbReference type="EMBL" id="MCA9384017.1"/>
    </source>
</evidence>
<reference evidence="4" key="1">
    <citation type="submission" date="2020-04" db="EMBL/GenBank/DDBJ databases">
        <authorList>
            <person name="Zhang T."/>
        </authorList>
    </citation>
    <scope>NUCLEOTIDE SEQUENCE</scope>
    <source>
        <strain evidence="4">HKST-UBA14</strain>
    </source>
</reference>
<sequence length="35" mass="4033">VHSEDDKVEVGDKVTIEEGRPVSKSKKFYLINKEK</sequence>
<dbReference type="PROSITE" id="PS00056">
    <property type="entry name" value="RIBOSOMAL_S17"/>
    <property type="match status" value="1"/>
</dbReference>
<reference evidence="4" key="2">
    <citation type="journal article" date="2021" name="Microbiome">
        <title>Successional dynamics and alternative stable states in a saline activated sludge microbial community over 9 years.</title>
        <authorList>
            <person name="Wang Y."/>
            <person name="Ye J."/>
            <person name="Ju F."/>
            <person name="Liu L."/>
            <person name="Boyd J.A."/>
            <person name="Deng Y."/>
            <person name="Parks D.H."/>
            <person name="Jiang X."/>
            <person name="Yin X."/>
            <person name="Woodcroft B.J."/>
            <person name="Tyson G.W."/>
            <person name="Hugenholtz P."/>
            <person name="Polz M.F."/>
            <person name="Zhang T."/>
        </authorList>
    </citation>
    <scope>NUCLEOTIDE SEQUENCE</scope>
    <source>
        <strain evidence="4">HKST-UBA14</strain>
    </source>
</reference>
<dbReference type="GO" id="GO:0005840">
    <property type="term" value="C:ribosome"/>
    <property type="evidence" value="ECO:0007669"/>
    <property type="project" value="UniProtKB-KW"/>
</dbReference>
<comment type="similarity">
    <text evidence="1">Belongs to the universal ribosomal protein uS17 family.</text>
</comment>
<evidence type="ECO:0000256" key="3">
    <source>
        <dbReference type="ARBA" id="ARBA00023274"/>
    </source>
</evidence>
<dbReference type="InterPro" id="IPR000266">
    <property type="entry name" value="Ribosomal_uS17"/>
</dbReference>
<evidence type="ECO:0000256" key="2">
    <source>
        <dbReference type="ARBA" id="ARBA00022980"/>
    </source>
</evidence>
<dbReference type="InterPro" id="IPR012340">
    <property type="entry name" value="NA-bd_OB-fold"/>
</dbReference>
<dbReference type="GO" id="GO:0003735">
    <property type="term" value="F:structural constituent of ribosome"/>
    <property type="evidence" value="ECO:0007669"/>
    <property type="project" value="InterPro"/>
</dbReference>
<dbReference type="SUPFAM" id="SSF50249">
    <property type="entry name" value="Nucleic acid-binding proteins"/>
    <property type="match status" value="1"/>
</dbReference>
<name>A0A955L703_9BACT</name>
<dbReference type="GO" id="GO:0006412">
    <property type="term" value="P:translation"/>
    <property type="evidence" value="ECO:0007669"/>
    <property type="project" value="InterPro"/>
</dbReference>
<dbReference type="InterPro" id="IPR019979">
    <property type="entry name" value="Ribosomal_uS17_CS"/>
</dbReference>
<proteinExistence type="inferred from homology"/>
<comment type="caution">
    <text evidence="4">The sequence shown here is derived from an EMBL/GenBank/DDBJ whole genome shotgun (WGS) entry which is preliminary data.</text>
</comment>
<dbReference type="GO" id="GO:1990904">
    <property type="term" value="C:ribonucleoprotein complex"/>
    <property type="evidence" value="ECO:0007669"/>
    <property type="project" value="UniProtKB-KW"/>
</dbReference>
<evidence type="ECO:0000256" key="1">
    <source>
        <dbReference type="ARBA" id="ARBA00010254"/>
    </source>
</evidence>
<keyword evidence="2" id="KW-0689">Ribosomal protein</keyword>
<evidence type="ECO:0000313" key="5">
    <source>
        <dbReference type="Proteomes" id="UP000783287"/>
    </source>
</evidence>
<gene>
    <name evidence="4" type="ORF">KC909_06675</name>
</gene>
<feature type="non-terminal residue" evidence="4">
    <location>
        <position position="1"/>
    </location>
</feature>
<accession>A0A955L703</accession>
<organism evidence="4 5">
    <name type="scientific">Candidatus Dojkabacteria bacterium</name>
    <dbReference type="NCBI Taxonomy" id="2099670"/>
    <lineage>
        <taxon>Bacteria</taxon>
        <taxon>Candidatus Dojkabacteria</taxon>
    </lineage>
</organism>
<dbReference type="EMBL" id="JAGQLK010000214">
    <property type="protein sequence ID" value="MCA9384017.1"/>
    <property type="molecule type" value="Genomic_DNA"/>
</dbReference>
<dbReference type="Proteomes" id="UP000783287">
    <property type="component" value="Unassembled WGS sequence"/>
</dbReference>
<protein>
    <submittedName>
        <fullName evidence="4">Mitochondrial small ribosomal subunit protein uS17m</fullName>
    </submittedName>
</protein>
<dbReference type="AlphaFoldDB" id="A0A955L703"/>
<dbReference type="Pfam" id="PF00366">
    <property type="entry name" value="Ribosomal_S17"/>
    <property type="match status" value="1"/>
</dbReference>
<dbReference type="Gene3D" id="2.40.50.140">
    <property type="entry name" value="Nucleic acid-binding proteins"/>
    <property type="match status" value="1"/>
</dbReference>